<dbReference type="RefSeq" id="WP_354492305.1">
    <property type="nucleotide sequence ID" value="NZ_JBEPMC010000006.1"/>
</dbReference>
<comment type="similarity">
    <text evidence="7">Belongs to the binding-protein-dependent transport system permease family.</text>
</comment>
<dbReference type="PANTHER" id="PTHR43744">
    <property type="entry name" value="ABC TRANSPORTER PERMEASE PROTEIN MG189-RELATED-RELATED"/>
    <property type="match status" value="1"/>
</dbReference>
<dbReference type="PROSITE" id="PS50928">
    <property type="entry name" value="ABC_TM1"/>
    <property type="match status" value="1"/>
</dbReference>
<feature type="transmembrane region" description="Helical" evidence="7">
    <location>
        <begin position="156"/>
        <end position="177"/>
    </location>
</feature>
<accession>A0ABV2GQL6</accession>
<keyword evidence="3" id="KW-1003">Cell membrane</keyword>
<keyword evidence="4 7" id="KW-0812">Transmembrane</keyword>
<keyword evidence="10" id="KW-1185">Reference proteome</keyword>
<dbReference type="PANTHER" id="PTHR43744:SF12">
    <property type="entry name" value="ABC TRANSPORTER PERMEASE PROTEIN MG189-RELATED"/>
    <property type="match status" value="1"/>
</dbReference>
<keyword evidence="6 7" id="KW-0472">Membrane</keyword>
<evidence type="ECO:0000256" key="2">
    <source>
        <dbReference type="ARBA" id="ARBA00022448"/>
    </source>
</evidence>
<keyword evidence="5 7" id="KW-1133">Transmembrane helix</keyword>
<name>A0ABV2GQL6_9HYPH</name>
<dbReference type="Pfam" id="PF00528">
    <property type="entry name" value="BPD_transp_1"/>
    <property type="match status" value="1"/>
</dbReference>
<feature type="transmembrane region" description="Helical" evidence="7">
    <location>
        <begin position="12"/>
        <end position="34"/>
    </location>
</feature>
<dbReference type="SUPFAM" id="SSF161098">
    <property type="entry name" value="MetI-like"/>
    <property type="match status" value="1"/>
</dbReference>
<evidence type="ECO:0000256" key="5">
    <source>
        <dbReference type="ARBA" id="ARBA00022989"/>
    </source>
</evidence>
<protein>
    <submittedName>
        <fullName evidence="9">Multiple sugar transport system permease protein</fullName>
    </submittedName>
</protein>
<dbReference type="EMBL" id="JBEPMC010000006">
    <property type="protein sequence ID" value="MET3580585.1"/>
    <property type="molecule type" value="Genomic_DNA"/>
</dbReference>
<dbReference type="Proteomes" id="UP001549204">
    <property type="component" value="Unassembled WGS sequence"/>
</dbReference>
<feature type="domain" description="ABC transmembrane type-1" evidence="8">
    <location>
        <begin position="78"/>
        <end position="276"/>
    </location>
</feature>
<evidence type="ECO:0000256" key="3">
    <source>
        <dbReference type="ARBA" id="ARBA00022475"/>
    </source>
</evidence>
<comment type="caution">
    <text evidence="9">The sequence shown here is derived from an EMBL/GenBank/DDBJ whole genome shotgun (WGS) entry which is preliminary data.</text>
</comment>
<keyword evidence="9" id="KW-0762">Sugar transport</keyword>
<gene>
    <name evidence="9" type="ORF">ABID19_003624</name>
</gene>
<comment type="subcellular location">
    <subcellularLocation>
        <location evidence="1 7">Cell membrane</location>
        <topology evidence="1 7">Multi-pass membrane protein</topology>
    </subcellularLocation>
</comment>
<dbReference type="InterPro" id="IPR000515">
    <property type="entry name" value="MetI-like"/>
</dbReference>
<organism evidence="9 10">
    <name type="scientific">Mesorhizobium robiniae</name>
    <dbReference type="NCBI Taxonomy" id="559315"/>
    <lineage>
        <taxon>Bacteria</taxon>
        <taxon>Pseudomonadati</taxon>
        <taxon>Pseudomonadota</taxon>
        <taxon>Alphaproteobacteria</taxon>
        <taxon>Hyphomicrobiales</taxon>
        <taxon>Phyllobacteriaceae</taxon>
        <taxon>Mesorhizobium</taxon>
    </lineage>
</organism>
<evidence type="ECO:0000313" key="10">
    <source>
        <dbReference type="Proteomes" id="UP001549204"/>
    </source>
</evidence>
<dbReference type="InterPro" id="IPR035906">
    <property type="entry name" value="MetI-like_sf"/>
</dbReference>
<evidence type="ECO:0000313" key="9">
    <source>
        <dbReference type="EMBL" id="MET3580585.1"/>
    </source>
</evidence>
<evidence type="ECO:0000256" key="6">
    <source>
        <dbReference type="ARBA" id="ARBA00023136"/>
    </source>
</evidence>
<keyword evidence="2 7" id="KW-0813">Transport</keyword>
<evidence type="ECO:0000259" key="8">
    <source>
        <dbReference type="PROSITE" id="PS50928"/>
    </source>
</evidence>
<evidence type="ECO:0000256" key="4">
    <source>
        <dbReference type="ARBA" id="ARBA00022692"/>
    </source>
</evidence>
<sequence length="291" mass="32720">MAFHPDSHGLRLFVRYLVLCLIALIFLFPLVFMINSSFKPDNQLLADTSSLRAFLPVGDISLDNYFGAFRRAPVGLFVLNSVLVTGATVLLSLLICSMAAFSFAFLRWKGRDVVLSIVIATLIIPFETIAVPLLLMVSKLPWIGLEGLQWGWLNTYRVQIIPWIADGLTIFLFVQYFKGLPGELIEAGRVEGASWWQIYYRIVMPLSGPVLATAAILKFLVMYNQYLWPLIVVQQESYRPVMVGLGYFFQLNVAWGEVMAYLTLITVPVLVFYLFLQRAFIASIASTGVKG</sequence>
<dbReference type="Gene3D" id="1.10.3720.10">
    <property type="entry name" value="MetI-like"/>
    <property type="match status" value="1"/>
</dbReference>
<feature type="transmembrane region" description="Helical" evidence="7">
    <location>
        <begin position="82"/>
        <end position="106"/>
    </location>
</feature>
<reference evidence="9 10" key="1">
    <citation type="submission" date="2024-06" db="EMBL/GenBank/DDBJ databases">
        <title>Genomic Encyclopedia of Type Strains, Phase IV (KMG-IV): sequencing the most valuable type-strain genomes for metagenomic binning, comparative biology and taxonomic classification.</title>
        <authorList>
            <person name="Goeker M."/>
        </authorList>
    </citation>
    <scope>NUCLEOTIDE SEQUENCE [LARGE SCALE GENOMIC DNA]</scope>
    <source>
        <strain evidence="9 10">DSM 100022</strain>
    </source>
</reference>
<dbReference type="CDD" id="cd06261">
    <property type="entry name" value="TM_PBP2"/>
    <property type="match status" value="1"/>
</dbReference>
<proteinExistence type="inferred from homology"/>
<feature type="transmembrane region" description="Helical" evidence="7">
    <location>
        <begin position="258"/>
        <end position="276"/>
    </location>
</feature>
<evidence type="ECO:0000256" key="1">
    <source>
        <dbReference type="ARBA" id="ARBA00004651"/>
    </source>
</evidence>
<feature type="transmembrane region" description="Helical" evidence="7">
    <location>
        <begin position="198"/>
        <end position="221"/>
    </location>
</feature>
<feature type="transmembrane region" description="Helical" evidence="7">
    <location>
        <begin position="113"/>
        <end position="136"/>
    </location>
</feature>
<evidence type="ECO:0000256" key="7">
    <source>
        <dbReference type="RuleBase" id="RU363032"/>
    </source>
</evidence>